<keyword evidence="2" id="KW-1185">Reference proteome</keyword>
<reference evidence="1" key="1">
    <citation type="submission" date="2022-10" db="EMBL/GenBank/DDBJ databases">
        <title>Genome Sequence of Xylaria curta.</title>
        <authorList>
            <person name="Buettner E."/>
        </authorList>
    </citation>
    <scope>NUCLEOTIDE SEQUENCE</scope>
    <source>
        <strain evidence="1">Babe10</strain>
    </source>
</reference>
<comment type="caution">
    <text evidence="1">The sequence shown here is derived from an EMBL/GenBank/DDBJ whole genome shotgun (WGS) entry which is preliminary data.</text>
</comment>
<protein>
    <submittedName>
        <fullName evidence="1">Uncharacterized protein</fullName>
    </submittedName>
</protein>
<evidence type="ECO:0000313" key="2">
    <source>
        <dbReference type="Proteomes" id="UP001143856"/>
    </source>
</evidence>
<gene>
    <name evidence="1" type="ORF">NUW58_g2870</name>
</gene>
<evidence type="ECO:0000313" key="1">
    <source>
        <dbReference type="EMBL" id="KAJ2990591.1"/>
    </source>
</evidence>
<dbReference type="EMBL" id="JAPDGR010000402">
    <property type="protein sequence ID" value="KAJ2990591.1"/>
    <property type="molecule type" value="Genomic_DNA"/>
</dbReference>
<accession>A0ACC1PDH9</accession>
<proteinExistence type="predicted"/>
<dbReference type="Proteomes" id="UP001143856">
    <property type="component" value="Unassembled WGS sequence"/>
</dbReference>
<organism evidence="1 2">
    <name type="scientific">Xylaria curta</name>
    <dbReference type="NCBI Taxonomy" id="42375"/>
    <lineage>
        <taxon>Eukaryota</taxon>
        <taxon>Fungi</taxon>
        <taxon>Dikarya</taxon>
        <taxon>Ascomycota</taxon>
        <taxon>Pezizomycotina</taxon>
        <taxon>Sordariomycetes</taxon>
        <taxon>Xylariomycetidae</taxon>
        <taxon>Xylariales</taxon>
        <taxon>Xylariaceae</taxon>
        <taxon>Xylaria</taxon>
    </lineage>
</organism>
<name>A0ACC1PDH9_9PEZI</name>
<sequence length="315" mass="34514">MVVVAIAGATGGVGKTVIEEIHATAPHHKVYVLGRNAPSQPTSGSVEFLKVDYSNVESLTKVLEDHAVDTIISTINLETDAGSEAQLGLIAAADKSKTTRRFIPSEFVSYIDEDDPNSGPGMGGWVPNARALKKTSLEYIRISVGFFTDYWGIPNIKTSLRPFRWFIDMEKGEAAIPGTGDERFTVTYSVDLAKAIVKLLDMQESWPKHGHLSGSDVTLNELVAHAEKLQGSKFKVVYDPQEKLERGEVTLLWTPDEVPAEEFKVLFLSICQLIVSGACILPQDGNQLTRIFPDLRLTTAQEILTEAWGGQRLTG</sequence>